<reference evidence="1 2" key="1">
    <citation type="submission" date="2019-08" db="EMBL/GenBank/DDBJ databases">
        <authorList>
            <person name="Liang Q."/>
        </authorList>
    </citation>
    <scope>NUCLEOTIDE SEQUENCE [LARGE SCALE GENOMIC DNA]</scope>
    <source>
        <strain evidence="1 2">V1718</strain>
    </source>
</reference>
<dbReference type="KEGG" id="bbae:FRD01_14530"/>
<dbReference type="Proteomes" id="UP000321595">
    <property type="component" value="Chromosome"/>
</dbReference>
<keyword evidence="2" id="KW-1185">Reference proteome</keyword>
<protein>
    <submittedName>
        <fullName evidence="1">Uncharacterized protein</fullName>
    </submittedName>
</protein>
<accession>A0A5B8XU40</accession>
<dbReference type="RefSeq" id="WP_146960843.1">
    <property type="nucleotide sequence ID" value="NZ_CP042467.1"/>
</dbReference>
<evidence type="ECO:0000313" key="2">
    <source>
        <dbReference type="Proteomes" id="UP000321595"/>
    </source>
</evidence>
<proteinExistence type="predicted"/>
<gene>
    <name evidence="1" type="ORF">FRD01_14530</name>
</gene>
<sequence length="114" mass="13451">MHIEEVQALLDWLNAHMEEHGTSVSRREDLEIKKTFLERKLLDSYPEPLTEQERVIRRKALENVSAELSRTESIIGEFRESNRELGRYGLANIPFWLAEELVWMELKKQKGGKE</sequence>
<dbReference type="AlphaFoldDB" id="A0A5B8XU40"/>
<organism evidence="1 2">
    <name type="scientific">Microvenator marinus</name>
    <dbReference type="NCBI Taxonomy" id="2600177"/>
    <lineage>
        <taxon>Bacteria</taxon>
        <taxon>Deltaproteobacteria</taxon>
        <taxon>Bradymonadales</taxon>
        <taxon>Microvenatoraceae</taxon>
        <taxon>Microvenator</taxon>
    </lineage>
</organism>
<dbReference type="EMBL" id="CP042467">
    <property type="protein sequence ID" value="QED28428.1"/>
    <property type="molecule type" value="Genomic_DNA"/>
</dbReference>
<name>A0A5B8XU40_9DELT</name>
<evidence type="ECO:0000313" key="1">
    <source>
        <dbReference type="EMBL" id="QED28428.1"/>
    </source>
</evidence>